<keyword evidence="2" id="KW-1185">Reference proteome</keyword>
<dbReference type="RefSeq" id="WP_140593908.1">
    <property type="nucleotide sequence ID" value="NZ_VFWZ01000003.1"/>
</dbReference>
<protein>
    <submittedName>
        <fullName evidence="1">Uncharacterized protein</fullName>
    </submittedName>
</protein>
<gene>
    <name evidence="1" type="ORF">FHK87_13755</name>
</gene>
<sequence length="316" mass="37219">MKNEEITFENVIEKTLEKVKHYEKESQYFIRPLQNNCVYELLVNDFPVYKDYGIEKLGTPININGVILQSGPQTVTVRLYPLGDALKRAYGEGETITTLLPKTEMKIKVVKYEAFNISDELEDEIVVKEHTSPAKEDSEEFEGAGLPYYEYTFTFNAEVPYKNEGWSNGENLTKFEKNELEGKVLSYYKMYKKLHADKKLDNIIRLEFDQELRKSRALYKSRQDIEDVWNEYKSEFDFQNLEYQPIENYELSFYGNGKVVCLKFPSKEPVDRRHRGKGAFWFKFKRSVNGSKRARWTNIYLYLPKGQPLDSLQMIP</sequence>
<comment type="caution">
    <text evidence="1">The sequence shown here is derived from an EMBL/GenBank/DDBJ whole genome shotgun (WGS) entry which is preliminary data.</text>
</comment>
<dbReference type="Proteomes" id="UP000315540">
    <property type="component" value="Unassembled WGS sequence"/>
</dbReference>
<organism evidence="1 2">
    <name type="scientific">Aquimarina algicola</name>
    <dbReference type="NCBI Taxonomy" id="2589995"/>
    <lineage>
        <taxon>Bacteria</taxon>
        <taxon>Pseudomonadati</taxon>
        <taxon>Bacteroidota</taxon>
        <taxon>Flavobacteriia</taxon>
        <taxon>Flavobacteriales</taxon>
        <taxon>Flavobacteriaceae</taxon>
        <taxon>Aquimarina</taxon>
    </lineage>
</organism>
<evidence type="ECO:0000313" key="2">
    <source>
        <dbReference type="Proteomes" id="UP000315540"/>
    </source>
</evidence>
<dbReference type="EMBL" id="VFWZ01000003">
    <property type="protein sequence ID" value="TPN86325.1"/>
    <property type="molecule type" value="Genomic_DNA"/>
</dbReference>
<accession>A0A504JCZ1</accession>
<dbReference type="AlphaFoldDB" id="A0A504JCZ1"/>
<evidence type="ECO:0000313" key="1">
    <source>
        <dbReference type="EMBL" id="TPN86325.1"/>
    </source>
</evidence>
<reference evidence="1 2" key="1">
    <citation type="submission" date="2019-06" db="EMBL/GenBank/DDBJ databases">
        <authorList>
            <person name="Meng X."/>
        </authorList>
    </citation>
    <scope>NUCLEOTIDE SEQUENCE [LARGE SCALE GENOMIC DNA]</scope>
    <source>
        <strain evidence="1 2">M625</strain>
    </source>
</reference>
<name>A0A504JCZ1_9FLAO</name>
<dbReference type="OrthoDB" id="1149023at2"/>
<proteinExistence type="predicted"/>